<organism evidence="1 2">
    <name type="scientific">Cudoniella acicularis</name>
    <dbReference type="NCBI Taxonomy" id="354080"/>
    <lineage>
        <taxon>Eukaryota</taxon>
        <taxon>Fungi</taxon>
        <taxon>Dikarya</taxon>
        <taxon>Ascomycota</taxon>
        <taxon>Pezizomycotina</taxon>
        <taxon>Leotiomycetes</taxon>
        <taxon>Helotiales</taxon>
        <taxon>Tricladiaceae</taxon>
        <taxon>Cudoniella</taxon>
    </lineage>
</organism>
<evidence type="ECO:0000313" key="1">
    <source>
        <dbReference type="EMBL" id="KAF4619036.1"/>
    </source>
</evidence>
<dbReference type="EMBL" id="JAAMPI010002062">
    <property type="protein sequence ID" value="KAF4619036.1"/>
    <property type="molecule type" value="Genomic_DNA"/>
</dbReference>
<comment type="caution">
    <text evidence="1">The sequence shown here is derived from an EMBL/GenBank/DDBJ whole genome shotgun (WGS) entry which is preliminary data.</text>
</comment>
<dbReference type="Proteomes" id="UP000566819">
    <property type="component" value="Unassembled WGS sequence"/>
</dbReference>
<dbReference type="OrthoDB" id="3559084at2759"/>
<reference evidence="1 2" key="1">
    <citation type="submission" date="2020-03" db="EMBL/GenBank/DDBJ databases">
        <title>Draft Genome Sequence of Cudoniella acicularis.</title>
        <authorList>
            <person name="Buettner E."/>
            <person name="Kellner H."/>
        </authorList>
    </citation>
    <scope>NUCLEOTIDE SEQUENCE [LARGE SCALE GENOMIC DNA]</scope>
    <source>
        <strain evidence="1 2">DSM 108380</strain>
    </source>
</reference>
<dbReference type="AlphaFoldDB" id="A0A8H4QXK9"/>
<keyword evidence="2" id="KW-1185">Reference proteome</keyword>
<proteinExistence type="predicted"/>
<name>A0A8H4QXK9_9HELO</name>
<accession>A0A8H4QXK9</accession>
<gene>
    <name evidence="1" type="ORF">G7Y89_g14811</name>
</gene>
<sequence length="103" mass="11337">MFPSRGADDISQIPIKWDCFVLAMADPEVGFVARHGAGGSAVQFEPNETSKWAGKGKIVFHRPHPDSVIDAVMLSSMGKQMRKWFGRSGESFVLEEKEKGVKA</sequence>
<protein>
    <submittedName>
        <fullName evidence="1">Uncharacterized protein</fullName>
    </submittedName>
</protein>
<evidence type="ECO:0000313" key="2">
    <source>
        <dbReference type="Proteomes" id="UP000566819"/>
    </source>
</evidence>